<evidence type="ECO:0000313" key="1">
    <source>
        <dbReference type="EMBL" id="KAJ8874994.1"/>
    </source>
</evidence>
<sequence length="155" mass="17886">MAPEGEEKDGRSAYDEIRAEEVSFLGGEGRGGWAVRLLACHLGESCSIPGRVTPDFRKWESCWTMLLAGGFSWRYSISYAHSFRRCSIRRFTLIGSQELDLKSCPNLFTFHSLHHAQNYYMIATLDMVNEFVNKGVNIFRRFSGYVLKRFKKNRN</sequence>
<evidence type="ECO:0000313" key="2">
    <source>
        <dbReference type="Proteomes" id="UP001159363"/>
    </source>
</evidence>
<dbReference type="Proteomes" id="UP001159363">
    <property type="component" value="Chromosome 8"/>
</dbReference>
<gene>
    <name evidence="1" type="ORF">PR048_022884</name>
</gene>
<organism evidence="1 2">
    <name type="scientific">Dryococelus australis</name>
    <dbReference type="NCBI Taxonomy" id="614101"/>
    <lineage>
        <taxon>Eukaryota</taxon>
        <taxon>Metazoa</taxon>
        <taxon>Ecdysozoa</taxon>
        <taxon>Arthropoda</taxon>
        <taxon>Hexapoda</taxon>
        <taxon>Insecta</taxon>
        <taxon>Pterygota</taxon>
        <taxon>Neoptera</taxon>
        <taxon>Polyneoptera</taxon>
        <taxon>Phasmatodea</taxon>
        <taxon>Verophasmatodea</taxon>
        <taxon>Anareolatae</taxon>
        <taxon>Phasmatidae</taxon>
        <taxon>Eurycanthinae</taxon>
        <taxon>Dryococelus</taxon>
    </lineage>
</organism>
<proteinExistence type="predicted"/>
<dbReference type="EMBL" id="JARBHB010000009">
    <property type="protein sequence ID" value="KAJ8874994.1"/>
    <property type="molecule type" value="Genomic_DNA"/>
</dbReference>
<reference evidence="1 2" key="1">
    <citation type="submission" date="2023-02" db="EMBL/GenBank/DDBJ databases">
        <title>LHISI_Scaffold_Assembly.</title>
        <authorList>
            <person name="Stuart O.P."/>
            <person name="Cleave R."/>
            <person name="Magrath M.J.L."/>
            <person name="Mikheyev A.S."/>
        </authorList>
    </citation>
    <scope>NUCLEOTIDE SEQUENCE [LARGE SCALE GENOMIC DNA]</scope>
    <source>
        <strain evidence="1">Daus_M_001</strain>
        <tissue evidence="1">Leg muscle</tissue>
    </source>
</reference>
<keyword evidence="2" id="KW-1185">Reference proteome</keyword>
<protein>
    <submittedName>
        <fullName evidence="1">Uncharacterized protein</fullName>
    </submittedName>
</protein>
<comment type="caution">
    <text evidence="1">The sequence shown here is derived from an EMBL/GenBank/DDBJ whole genome shotgun (WGS) entry which is preliminary data.</text>
</comment>
<name>A0ABQ9GSM2_9NEOP</name>
<accession>A0ABQ9GSM2</accession>